<dbReference type="InterPro" id="IPR003808">
    <property type="entry name" value="Fe-S_metab-assoc_dom"/>
</dbReference>
<name>A0A1H4QN36_9MICO</name>
<feature type="domain" description="Fe-S metabolism associated" evidence="2">
    <location>
        <begin position="15"/>
        <end position="138"/>
    </location>
</feature>
<dbReference type="RefSeq" id="WP_091185912.1">
    <property type="nucleotide sequence ID" value="NZ_FNRY01000001.1"/>
</dbReference>
<dbReference type="PANTHER" id="PTHR43597:SF5">
    <property type="entry name" value="SUFE-LIKE PROTEIN 2, CHLOROPLASTIC"/>
    <property type="match status" value="1"/>
</dbReference>
<evidence type="ECO:0000313" key="4">
    <source>
        <dbReference type="Proteomes" id="UP000199183"/>
    </source>
</evidence>
<dbReference type="EMBL" id="FNRY01000001">
    <property type="protein sequence ID" value="SEC20974.1"/>
    <property type="molecule type" value="Genomic_DNA"/>
</dbReference>
<accession>A0A1H4QN36</accession>
<dbReference type="Proteomes" id="UP000199183">
    <property type="component" value="Unassembled WGS sequence"/>
</dbReference>
<evidence type="ECO:0000313" key="3">
    <source>
        <dbReference type="EMBL" id="SEC20974.1"/>
    </source>
</evidence>
<protein>
    <submittedName>
        <fullName evidence="3">Cysteine desulfuration protein SufE</fullName>
    </submittedName>
</protein>
<dbReference type="OrthoDB" id="9806335at2"/>
<dbReference type="Gene3D" id="3.90.1010.10">
    <property type="match status" value="1"/>
</dbReference>
<dbReference type="SUPFAM" id="SSF82649">
    <property type="entry name" value="SufE/NifU"/>
    <property type="match status" value="1"/>
</dbReference>
<comment type="similarity">
    <text evidence="1">Belongs to the SufE family.</text>
</comment>
<sequence length="146" mass="16118">MTEPVLTTALSEIREEFLEVSEQERLMLLLEFANELPDLPERYADHPELLERVIECQSPVFLVAEVHDDDSVQLIASAPKESPTTRGFASILAQGLSGLSVDEVLAVPNDYPQMLGLSKAVSPLRLSGMGGMLARTKRQVREKSGR</sequence>
<evidence type="ECO:0000256" key="1">
    <source>
        <dbReference type="ARBA" id="ARBA00010282"/>
    </source>
</evidence>
<dbReference type="AlphaFoldDB" id="A0A1H4QN36"/>
<dbReference type="STRING" id="640635.SAMN04489806_2865"/>
<evidence type="ECO:0000259" key="2">
    <source>
        <dbReference type="Pfam" id="PF02657"/>
    </source>
</evidence>
<dbReference type="PANTHER" id="PTHR43597">
    <property type="entry name" value="SULFUR ACCEPTOR PROTEIN CSDE"/>
    <property type="match status" value="1"/>
</dbReference>
<reference evidence="3 4" key="1">
    <citation type="submission" date="2016-10" db="EMBL/GenBank/DDBJ databases">
        <authorList>
            <person name="de Groot N.N."/>
        </authorList>
    </citation>
    <scope>NUCLEOTIDE SEQUENCE [LARGE SCALE GENOMIC DNA]</scope>
    <source>
        <strain evidence="3 4">DSM 21799</strain>
    </source>
</reference>
<proteinExistence type="inferred from homology"/>
<gene>
    <name evidence="3" type="ORF">SAMN04489806_2865</name>
</gene>
<keyword evidence="4" id="KW-1185">Reference proteome</keyword>
<dbReference type="Pfam" id="PF02657">
    <property type="entry name" value="SufE"/>
    <property type="match status" value="1"/>
</dbReference>
<organism evidence="3 4">
    <name type="scientific">Paramicrobacterium humi</name>
    <dbReference type="NCBI Taxonomy" id="640635"/>
    <lineage>
        <taxon>Bacteria</taxon>
        <taxon>Bacillati</taxon>
        <taxon>Actinomycetota</taxon>
        <taxon>Actinomycetes</taxon>
        <taxon>Micrococcales</taxon>
        <taxon>Microbacteriaceae</taxon>
        <taxon>Paramicrobacterium</taxon>
    </lineage>
</organism>